<organism evidence="5 6">
    <name type="scientific">Candidatus Limosilactobacillus merdigallinarum</name>
    <dbReference type="NCBI Taxonomy" id="2838652"/>
    <lineage>
        <taxon>Bacteria</taxon>
        <taxon>Bacillati</taxon>
        <taxon>Bacillota</taxon>
        <taxon>Bacilli</taxon>
        <taxon>Lactobacillales</taxon>
        <taxon>Lactobacillaceae</taxon>
        <taxon>Limosilactobacillus</taxon>
    </lineage>
</organism>
<evidence type="ECO:0000259" key="4">
    <source>
        <dbReference type="SMART" id="SM00047"/>
    </source>
</evidence>
<feature type="chain" id="PRO_5038973403" evidence="3">
    <location>
        <begin position="25"/>
        <end position="316"/>
    </location>
</feature>
<dbReference type="AlphaFoldDB" id="A0A9D1VIW4"/>
<dbReference type="Gene3D" id="1.10.530.10">
    <property type="match status" value="1"/>
</dbReference>
<evidence type="ECO:0000313" key="5">
    <source>
        <dbReference type="EMBL" id="HIX36195.1"/>
    </source>
</evidence>
<reference evidence="5" key="2">
    <citation type="submission" date="2021-04" db="EMBL/GenBank/DDBJ databases">
        <authorList>
            <person name="Gilroy R."/>
        </authorList>
    </citation>
    <scope>NUCLEOTIDE SEQUENCE</scope>
    <source>
        <strain evidence="5">ChiSxjej3B15-572</strain>
    </source>
</reference>
<feature type="signal peptide" evidence="3">
    <location>
        <begin position="1"/>
        <end position="24"/>
    </location>
</feature>
<dbReference type="EMBL" id="DXFH01000030">
    <property type="protein sequence ID" value="HIX36195.1"/>
    <property type="molecule type" value="Genomic_DNA"/>
</dbReference>
<dbReference type="InterPro" id="IPR051056">
    <property type="entry name" value="Glycosyl_Hydrolase_73"/>
</dbReference>
<dbReference type="Pfam" id="PF01832">
    <property type="entry name" value="Glucosaminidase"/>
    <property type="match status" value="1"/>
</dbReference>
<gene>
    <name evidence="5" type="ORF">H9856_07455</name>
</gene>
<sequence>MKQKLIVGCLFASMFMQLPMTVLADVSTSVNVCDDLAQAIIDGRRGPLSATELQSLSDQDKQRLVIALGQYRQARVDQEISGDNSENAQLKKSQQSAVKKAVITENDLPVLNKDRQAFIHDFAPLAKRVGEKFDLYPSIIIAQAILESSWGQSTLFRKYHNPLGVKGNGVCMPTLEQAGVQLCSINANFRVYQNVQSALEDYGHIMQSDLYNGCHRSETNNYREVTANLKGKYATDADYDHKLNLLIKHYHLDAFDQNSKKPSHPQRILATAKKTGSYKVKPAVTKHKDHPVQWQWPLAGGAGSLGILEIVRRLLK</sequence>
<name>A0A9D1VIW4_9LACO</name>
<dbReference type="Proteomes" id="UP000824231">
    <property type="component" value="Unassembled WGS sequence"/>
</dbReference>
<dbReference type="InterPro" id="IPR002901">
    <property type="entry name" value="MGlyc_endo_b_GlcNAc-like_dom"/>
</dbReference>
<reference evidence="5" key="1">
    <citation type="journal article" date="2021" name="PeerJ">
        <title>Extensive microbial diversity within the chicken gut microbiome revealed by metagenomics and culture.</title>
        <authorList>
            <person name="Gilroy R."/>
            <person name="Ravi A."/>
            <person name="Getino M."/>
            <person name="Pursley I."/>
            <person name="Horton D.L."/>
            <person name="Alikhan N.F."/>
            <person name="Baker D."/>
            <person name="Gharbi K."/>
            <person name="Hall N."/>
            <person name="Watson M."/>
            <person name="Adriaenssens E.M."/>
            <person name="Foster-Nyarko E."/>
            <person name="Jarju S."/>
            <person name="Secka A."/>
            <person name="Antonio M."/>
            <person name="Oren A."/>
            <person name="Chaudhuri R.R."/>
            <person name="La Ragione R."/>
            <person name="Hildebrand F."/>
            <person name="Pallen M.J."/>
        </authorList>
    </citation>
    <scope>NUCLEOTIDE SEQUENCE</scope>
    <source>
        <strain evidence="5">ChiSxjej3B15-572</strain>
    </source>
</reference>
<comment type="similarity">
    <text evidence="1">Belongs to the glycosyl hydrolase 73 family.</text>
</comment>
<evidence type="ECO:0000256" key="2">
    <source>
        <dbReference type="ARBA" id="ARBA00022801"/>
    </source>
</evidence>
<dbReference type="Gene3D" id="4.10.80.30">
    <property type="entry name" value="DNA polymerase, domain 6"/>
    <property type="match status" value="1"/>
</dbReference>
<keyword evidence="2" id="KW-0378">Hydrolase</keyword>
<evidence type="ECO:0000313" key="6">
    <source>
        <dbReference type="Proteomes" id="UP000824231"/>
    </source>
</evidence>
<evidence type="ECO:0000256" key="1">
    <source>
        <dbReference type="ARBA" id="ARBA00010266"/>
    </source>
</evidence>
<proteinExistence type="inferred from homology"/>
<feature type="domain" description="Mannosyl-glycoprotein endo-beta-N-acetylglucosamidase-like" evidence="4">
    <location>
        <begin position="107"/>
        <end position="256"/>
    </location>
</feature>
<dbReference type="SMART" id="SM00047">
    <property type="entry name" value="LYZ2"/>
    <property type="match status" value="1"/>
</dbReference>
<dbReference type="PANTHER" id="PTHR33308:SF9">
    <property type="entry name" value="PEPTIDOGLYCAN HYDROLASE FLGJ"/>
    <property type="match status" value="1"/>
</dbReference>
<dbReference type="GO" id="GO:0004040">
    <property type="term" value="F:amidase activity"/>
    <property type="evidence" value="ECO:0007669"/>
    <property type="project" value="InterPro"/>
</dbReference>
<accession>A0A9D1VIW4</accession>
<comment type="caution">
    <text evidence="5">The sequence shown here is derived from an EMBL/GenBank/DDBJ whole genome shotgun (WGS) entry which is preliminary data.</text>
</comment>
<evidence type="ECO:0000256" key="3">
    <source>
        <dbReference type="SAM" id="SignalP"/>
    </source>
</evidence>
<dbReference type="PANTHER" id="PTHR33308">
    <property type="entry name" value="PEPTIDOGLYCAN HYDROLASE FLGJ"/>
    <property type="match status" value="1"/>
</dbReference>
<protein>
    <submittedName>
        <fullName evidence="5">Glucosaminidase domain-containing protein</fullName>
    </submittedName>
</protein>
<keyword evidence="3" id="KW-0732">Signal</keyword>